<dbReference type="PROSITE" id="PS51007">
    <property type="entry name" value="CYTC"/>
    <property type="match status" value="2"/>
</dbReference>
<dbReference type="SUPFAM" id="SSF46626">
    <property type="entry name" value="Cytochrome c"/>
    <property type="match status" value="3"/>
</dbReference>
<name>A0ABT3YLZ2_9HYPH</name>
<reference evidence="10" key="1">
    <citation type="submission" date="2022-10" db="EMBL/GenBank/DDBJ databases">
        <title>Hoeflea sp. J2-29, isolated from marine algae.</title>
        <authorList>
            <person name="Kristyanto S."/>
            <person name="Kim J.M."/>
            <person name="Jeon C.O."/>
        </authorList>
    </citation>
    <scope>NUCLEOTIDE SEQUENCE</scope>
    <source>
        <strain evidence="10">J2-29</strain>
    </source>
</reference>
<sequence length="249" mass="26611">MYWIVKNGVKMSGMPAWPSQRRDDDVWSVVAFLNAVKQGEQANPGAEAESAAGLPVGDDDRAAPVAALYQAGCGRCHGETGFANGNVHIPRLNTLSAAYIAASLQAYRSAARQSGFMQHATSQLSDEDISQLAAHIADFGSEGPDRYENGTLDPALVARGELLARGGDEKANIPSCSACHGPVSRPRSDRYPPLDGQSEEFLRAQLTLWKSGTRGGTDRAMMMHEAIPALTDGDIRALSHYYASLPPGR</sequence>
<evidence type="ECO:0000256" key="8">
    <source>
        <dbReference type="PROSITE-ProRule" id="PRU00433"/>
    </source>
</evidence>
<feature type="domain" description="Cytochrome c" evidence="9">
    <location>
        <begin position="155"/>
        <end position="246"/>
    </location>
</feature>
<proteinExistence type="predicted"/>
<dbReference type="PANTHER" id="PTHR33751">
    <property type="entry name" value="CBB3-TYPE CYTOCHROME C OXIDASE SUBUNIT FIXP"/>
    <property type="match status" value="1"/>
</dbReference>
<keyword evidence="5" id="KW-0574">Periplasm</keyword>
<organism evidence="10 11">
    <name type="scientific">Hoeflea ulvae</name>
    <dbReference type="NCBI Taxonomy" id="2983764"/>
    <lineage>
        <taxon>Bacteria</taxon>
        <taxon>Pseudomonadati</taxon>
        <taxon>Pseudomonadota</taxon>
        <taxon>Alphaproteobacteria</taxon>
        <taxon>Hyphomicrobiales</taxon>
        <taxon>Rhizobiaceae</taxon>
        <taxon>Hoeflea</taxon>
    </lineage>
</organism>
<protein>
    <submittedName>
        <fullName evidence="10">C-type cytochrome</fullName>
    </submittedName>
</protein>
<evidence type="ECO:0000259" key="9">
    <source>
        <dbReference type="PROSITE" id="PS51007"/>
    </source>
</evidence>
<comment type="subcellular location">
    <subcellularLocation>
        <location evidence="1">Periplasm</location>
    </subcellularLocation>
</comment>
<feature type="domain" description="Cytochrome c" evidence="9">
    <location>
        <begin position="57"/>
        <end position="140"/>
    </location>
</feature>
<dbReference type="InterPro" id="IPR036909">
    <property type="entry name" value="Cyt_c-like_dom_sf"/>
</dbReference>
<evidence type="ECO:0000313" key="10">
    <source>
        <dbReference type="EMBL" id="MCY0096941.1"/>
    </source>
</evidence>
<evidence type="ECO:0000256" key="3">
    <source>
        <dbReference type="ARBA" id="ARBA00022617"/>
    </source>
</evidence>
<evidence type="ECO:0000256" key="2">
    <source>
        <dbReference type="ARBA" id="ARBA00022448"/>
    </source>
</evidence>
<accession>A0ABT3YLZ2</accession>
<evidence type="ECO:0000313" key="11">
    <source>
        <dbReference type="Proteomes" id="UP001081283"/>
    </source>
</evidence>
<dbReference type="InterPro" id="IPR050597">
    <property type="entry name" value="Cytochrome_c_Oxidase_Subunit"/>
</dbReference>
<dbReference type="RefSeq" id="WP_267614774.1">
    <property type="nucleotide sequence ID" value="NZ_JAOVZQ010000001.1"/>
</dbReference>
<evidence type="ECO:0000256" key="6">
    <source>
        <dbReference type="ARBA" id="ARBA00022982"/>
    </source>
</evidence>
<evidence type="ECO:0000256" key="4">
    <source>
        <dbReference type="ARBA" id="ARBA00022723"/>
    </source>
</evidence>
<evidence type="ECO:0000256" key="7">
    <source>
        <dbReference type="ARBA" id="ARBA00023004"/>
    </source>
</evidence>
<dbReference type="Gene3D" id="1.10.760.10">
    <property type="entry name" value="Cytochrome c-like domain"/>
    <property type="match status" value="3"/>
</dbReference>
<dbReference type="Pfam" id="PF13442">
    <property type="entry name" value="Cytochrome_CBB3"/>
    <property type="match status" value="1"/>
</dbReference>
<dbReference type="InterPro" id="IPR009056">
    <property type="entry name" value="Cyt_c-like_dom"/>
</dbReference>
<dbReference type="PANTHER" id="PTHR33751:SF9">
    <property type="entry name" value="CYTOCHROME C4"/>
    <property type="match status" value="1"/>
</dbReference>
<dbReference type="Proteomes" id="UP001081283">
    <property type="component" value="Unassembled WGS sequence"/>
</dbReference>
<keyword evidence="11" id="KW-1185">Reference proteome</keyword>
<gene>
    <name evidence="10" type="ORF">OEG82_23455</name>
</gene>
<keyword evidence="7 8" id="KW-0408">Iron</keyword>
<keyword evidence="3 8" id="KW-0349">Heme</keyword>
<dbReference type="EMBL" id="JAOVZQ010000001">
    <property type="protein sequence ID" value="MCY0096941.1"/>
    <property type="molecule type" value="Genomic_DNA"/>
</dbReference>
<dbReference type="InterPro" id="IPR024167">
    <property type="entry name" value="Cytochrome_c4-like"/>
</dbReference>
<keyword evidence="4 8" id="KW-0479">Metal-binding</keyword>
<evidence type="ECO:0000256" key="1">
    <source>
        <dbReference type="ARBA" id="ARBA00004418"/>
    </source>
</evidence>
<keyword evidence="2" id="KW-0813">Transport</keyword>
<keyword evidence="6" id="KW-0249">Electron transport</keyword>
<evidence type="ECO:0000256" key="5">
    <source>
        <dbReference type="ARBA" id="ARBA00022764"/>
    </source>
</evidence>
<dbReference type="PIRSF" id="PIRSF000005">
    <property type="entry name" value="Cytochrome_c4"/>
    <property type="match status" value="1"/>
</dbReference>
<comment type="caution">
    <text evidence="10">The sequence shown here is derived from an EMBL/GenBank/DDBJ whole genome shotgun (WGS) entry which is preliminary data.</text>
</comment>